<comment type="caution">
    <text evidence="1">The sequence shown here is derived from an EMBL/GenBank/DDBJ whole genome shotgun (WGS) entry which is preliminary data.</text>
</comment>
<name>A0A9P7DLC5_9AGAM</name>
<accession>A0A9P7DLC5</accession>
<evidence type="ECO:0000313" key="1">
    <source>
        <dbReference type="EMBL" id="KAG1797723.1"/>
    </source>
</evidence>
<gene>
    <name evidence="1" type="ORF">HD556DRAFT_1306346</name>
</gene>
<keyword evidence="2" id="KW-1185">Reference proteome</keyword>
<dbReference type="RefSeq" id="XP_041162676.1">
    <property type="nucleotide sequence ID" value="XM_041299903.1"/>
</dbReference>
<dbReference type="EMBL" id="JABBWE010000015">
    <property type="protein sequence ID" value="KAG1797723.1"/>
    <property type="molecule type" value="Genomic_DNA"/>
</dbReference>
<reference evidence="1" key="1">
    <citation type="journal article" date="2020" name="New Phytol.">
        <title>Comparative genomics reveals dynamic genome evolution in host specialist ectomycorrhizal fungi.</title>
        <authorList>
            <person name="Lofgren L.A."/>
            <person name="Nguyen N.H."/>
            <person name="Vilgalys R."/>
            <person name="Ruytinx J."/>
            <person name="Liao H.L."/>
            <person name="Branco S."/>
            <person name="Kuo A."/>
            <person name="LaButti K."/>
            <person name="Lipzen A."/>
            <person name="Andreopoulos W."/>
            <person name="Pangilinan J."/>
            <person name="Riley R."/>
            <person name="Hundley H."/>
            <person name="Na H."/>
            <person name="Barry K."/>
            <person name="Grigoriev I.V."/>
            <person name="Stajich J.E."/>
            <person name="Kennedy P.G."/>
        </authorList>
    </citation>
    <scope>NUCLEOTIDE SEQUENCE</scope>
    <source>
        <strain evidence="1">S12</strain>
    </source>
</reference>
<dbReference type="GeneID" id="64593667"/>
<evidence type="ECO:0000313" key="2">
    <source>
        <dbReference type="Proteomes" id="UP000719766"/>
    </source>
</evidence>
<protein>
    <submittedName>
        <fullName evidence="1">Uncharacterized protein</fullName>
    </submittedName>
</protein>
<sequence length="468" mass="53268">MTSKLTAVIFTSKLKGVNRDHSADQRKVFELIQRWKNDNWRDIRTTSHGICTFAHLQRLLVEQHGGLDMWNVLPLHEHDTHELLLKQDLAEKVRNRIVDGLPDYEWRAAEFLVRAGCCMHKDLNSVKGRNMTMMDSWELNGFKCPMLLANKDNAATLHQPSETGILSTFPDTSNTRYQSYCKAAAKLLTYLNEYIAFLEQVRDKKEKRNFSHIEENLYNALHNGPTLTELANVNILDLGPSHNEVMNHLKLIIENPHLLISSNASFELGALNEQEWQNPGAIEAVHKLAEEGKLPHLSEHDSAFMASTNDAIEGALGSYWLHACQKPLTSMHSHNAQAQFKRNETQAFIDATFTAVDHQYTMQKAHEWQSMGLEEVAVKRWRQTECTEKRTEKGAAEDARLDGIAMVVMSKSEFLMLLNTVLTDQANLHQQLDPLVPKRYTLKNKQALVSAIMESIARSTDSMSQTLE</sequence>
<dbReference type="OrthoDB" id="2680677at2759"/>
<dbReference type="AlphaFoldDB" id="A0A9P7DLC5"/>
<dbReference type="Proteomes" id="UP000719766">
    <property type="component" value="Unassembled WGS sequence"/>
</dbReference>
<organism evidence="1 2">
    <name type="scientific">Suillus plorans</name>
    <dbReference type="NCBI Taxonomy" id="116603"/>
    <lineage>
        <taxon>Eukaryota</taxon>
        <taxon>Fungi</taxon>
        <taxon>Dikarya</taxon>
        <taxon>Basidiomycota</taxon>
        <taxon>Agaricomycotina</taxon>
        <taxon>Agaricomycetes</taxon>
        <taxon>Agaricomycetidae</taxon>
        <taxon>Boletales</taxon>
        <taxon>Suillineae</taxon>
        <taxon>Suillaceae</taxon>
        <taxon>Suillus</taxon>
    </lineage>
</organism>
<proteinExistence type="predicted"/>